<dbReference type="InterPro" id="IPR029058">
    <property type="entry name" value="AB_hydrolase_fold"/>
</dbReference>
<reference evidence="4" key="1">
    <citation type="submission" date="2023-03" db="EMBL/GenBank/DDBJ databases">
        <title>Andean soil-derived lignocellulolytic bacterial consortium as a source of novel taxa and putative plastic-active enzymes.</title>
        <authorList>
            <person name="Diaz-Garcia L."/>
            <person name="Chuvochina M."/>
            <person name="Feuerriegel G."/>
            <person name="Bunk B."/>
            <person name="Sproer C."/>
            <person name="Streit W.R."/>
            <person name="Rodriguez L.M."/>
            <person name="Overmann J."/>
            <person name="Jimenez D.J."/>
        </authorList>
    </citation>
    <scope>NUCLEOTIDE SEQUENCE</scope>
    <source>
        <strain evidence="4">MAG 7</strain>
    </source>
</reference>
<dbReference type="EMBL" id="CP119311">
    <property type="protein sequence ID" value="WEK35575.1"/>
    <property type="molecule type" value="Genomic_DNA"/>
</dbReference>
<dbReference type="InterPro" id="IPR001375">
    <property type="entry name" value="Peptidase_S9_cat"/>
</dbReference>
<feature type="domain" description="Peptidase S9 prolyl oligopeptidase catalytic" evidence="3">
    <location>
        <begin position="720"/>
        <end position="899"/>
    </location>
</feature>
<feature type="chain" id="PRO_5042472417" evidence="2">
    <location>
        <begin position="22"/>
        <end position="931"/>
    </location>
</feature>
<evidence type="ECO:0000259" key="3">
    <source>
        <dbReference type="Pfam" id="PF00326"/>
    </source>
</evidence>
<organism evidence="4 5">
    <name type="scientific">Candidatus Pseudobacter hemicellulosilyticus</name>
    <dbReference type="NCBI Taxonomy" id="3121375"/>
    <lineage>
        <taxon>Bacteria</taxon>
        <taxon>Pseudomonadati</taxon>
        <taxon>Bacteroidota</taxon>
        <taxon>Chitinophagia</taxon>
        <taxon>Chitinophagales</taxon>
        <taxon>Chitinophagaceae</taxon>
        <taxon>Pseudobacter</taxon>
    </lineage>
</organism>
<name>A0AAJ5WRS3_9BACT</name>
<gene>
    <name evidence="4" type="ORF">P0Y53_24080</name>
</gene>
<dbReference type="SUPFAM" id="SSF53474">
    <property type="entry name" value="alpha/beta-Hydrolases"/>
    <property type="match status" value="1"/>
</dbReference>
<dbReference type="Pfam" id="PF00326">
    <property type="entry name" value="Peptidase_S9"/>
    <property type="match status" value="1"/>
</dbReference>
<dbReference type="PANTHER" id="PTHR42776">
    <property type="entry name" value="SERINE PEPTIDASE S9 FAMILY MEMBER"/>
    <property type="match status" value="1"/>
</dbReference>
<evidence type="ECO:0000313" key="4">
    <source>
        <dbReference type="EMBL" id="WEK35575.1"/>
    </source>
</evidence>
<dbReference type="Proteomes" id="UP001220610">
    <property type="component" value="Chromosome"/>
</dbReference>
<dbReference type="PANTHER" id="PTHR42776:SF27">
    <property type="entry name" value="DIPEPTIDYL PEPTIDASE FAMILY MEMBER 6"/>
    <property type="match status" value="1"/>
</dbReference>
<sequence length="931" mass="105151">MKRFLMLCVAFKCLVVLNAQQTTLPVQVAALSKGKKVIDSNALKDWVNFESDVLVSGNGEYIRYHYSFGGGNNRTLVLSTAQGNQKRSFTGVDYGTGFFSKDNRQFYFKKSDSLFFMQLADMSTRVIGGVQAILQPDEDKGKWLAYIRKSEPSRLILLDMATNKEYTYDSVVEYAFNRTGSAIMLRTAATAGSNTVQTLRKLNLLTLKMDDLWMAGSEEMREINNYAVNDNGDQVVFQVKVNNVPSGLPVQALYEIWYFKDGMARGEKKADDKAEGIDNGKYINFMMPQFSRNGQYLLFQVYNPSVPEADPDAVMVDVWNYRDTLLQCTQLGQRIRPGLTVAMPIEGSNKVITLTKDFEQMVASSEVTSEAVIAYNAQGDRFWLKQDNINWLVSFKDGSRKQLPAGNKTLFFSPKGKYLLYFDAVDFNYYRYDLGTNSATCISCNVPKGYLAFEGIVNADRSKNGPLGPIGVAGWNEDESFMVYEDYDIWKINPADGKATNMTNGFGRKSNIKLRVTNGMVSMSDPVFFKKGEKVLLTAFNLSNKYNGFYQASFDKINDPSLLVMGPYVFHLVAHNLLPVNAQNFMAGIGMAPVQIKTGKSWIIKRQSTSEASNLYYTTDFKIFKPLTDFAPQRDYNWPTTELIQWKQYDGTYSQGILYKPGDFDSTKKYPVIINYYQQRTHRMYQFPTPEYTIANIDVAWFATRGYLVFTPDIFKKTEEPGVGVYNAIVSASDYLAKLAYVDSTKMGINGHSIGGGLTNFLVTHTNRFAAALECAGVSNYISASLQLGRVFYEVSRLEGMENYLGNVSLWENPEKWLLTSPIMNADKVTTPLLIMHNKSDGGVPWPQAVEMFIALRRLQKPVWMLQYDNGGHSLYGIPREAKDFTTRITQFFDHYLKDAPAPKWMSQGVPARLKGISTGYELESSYNRLK</sequence>
<proteinExistence type="predicted"/>
<dbReference type="Gene3D" id="3.40.50.1820">
    <property type="entry name" value="alpha/beta hydrolase"/>
    <property type="match status" value="1"/>
</dbReference>
<dbReference type="GO" id="GO:0006508">
    <property type="term" value="P:proteolysis"/>
    <property type="evidence" value="ECO:0007669"/>
    <property type="project" value="InterPro"/>
</dbReference>
<accession>A0AAJ5WRS3</accession>
<evidence type="ECO:0000313" key="5">
    <source>
        <dbReference type="Proteomes" id="UP001220610"/>
    </source>
</evidence>
<dbReference type="AlphaFoldDB" id="A0AAJ5WRS3"/>
<evidence type="ECO:0000256" key="2">
    <source>
        <dbReference type="SAM" id="SignalP"/>
    </source>
</evidence>
<dbReference type="GO" id="GO:0004252">
    <property type="term" value="F:serine-type endopeptidase activity"/>
    <property type="evidence" value="ECO:0007669"/>
    <property type="project" value="TreeGrafter"/>
</dbReference>
<protein>
    <submittedName>
        <fullName evidence="4">Prolyl oligopeptidase family serine peptidase</fullName>
    </submittedName>
</protein>
<keyword evidence="2" id="KW-0732">Signal</keyword>
<evidence type="ECO:0000256" key="1">
    <source>
        <dbReference type="ARBA" id="ARBA00022801"/>
    </source>
</evidence>
<feature type="signal peptide" evidence="2">
    <location>
        <begin position="1"/>
        <end position="21"/>
    </location>
</feature>
<keyword evidence="1" id="KW-0378">Hydrolase</keyword>
<dbReference type="SUPFAM" id="SSF82171">
    <property type="entry name" value="DPP6 N-terminal domain-like"/>
    <property type="match status" value="1"/>
</dbReference>